<reference evidence="3" key="1">
    <citation type="submission" date="2016-10" db="EMBL/GenBank/DDBJ databases">
        <authorList>
            <person name="Varghese N."/>
            <person name="Submissions S."/>
        </authorList>
    </citation>
    <scope>NUCLEOTIDE SEQUENCE [LARGE SCALE GENOMIC DNA]</scope>
    <source>
        <strain evidence="3">DSM 23925</strain>
    </source>
</reference>
<organism evidence="2 3">
    <name type="scientific">Bizionia echini</name>
    <dbReference type="NCBI Taxonomy" id="649333"/>
    <lineage>
        <taxon>Bacteria</taxon>
        <taxon>Pseudomonadati</taxon>
        <taxon>Bacteroidota</taxon>
        <taxon>Flavobacteriia</taxon>
        <taxon>Flavobacteriales</taxon>
        <taxon>Flavobacteriaceae</taxon>
        <taxon>Bizionia</taxon>
    </lineage>
</organism>
<accession>A0A1I4ZY79</accession>
<keyword evidence="3" id="KW-1185">Reference proteome</keyword>
<evidence type="ECO:0000313" key="3">
    <source>
        <dbReference type="Proteomes" id="UP000198705"/>
    </source>
</evidence>
<dbReference type="Proteomes" id="UP000198705">
    <property type="component" value="Unassembled WGS sequence"/>
</dbReference>
<dbReference type="STRING" id="649333.SAMN04487989_1011183"/>
<evidence type="ECO:0008006" key="4">
    <source>
        <dbReference type="Google" id="ProtNLM"/>
    </source>
</evidence>
<feature type="signal peptide" evidence="1">
    <location>
        <begin position="1"/>
        <end position="22"/>
    </location>
</feature>
<sequence length="267" mass="28974">MKKIPSYCLLFIFLFITILSNAQTQETVSAEELAKQLANPVADLISVPMQNNFDFGIGPLDGFKYNLNIQPVIPISISDNWNMISRSIIPVISQSDVTGKGNNETGLGDIAQSIYFSPKEAKNGFVWGVGPILLLPTATNDALGLNKWTAGPNALALKIKGQWTYGAIVNHMWSYAGSGINDVNATFFQPFITYASKSGASVTVASENTQSWDNDIFGGFAGIYYSKVVSFGKQKMQLGGGPKVFYGNNPLNADWGIRANVILLFPK</sequence>
<dbReference type="EMBL" id="FOVN01000001">
    <property type="protein sequence ID" value="SFN55168.1"/>
    <property type="molecule type" value="Genomic_DNA"/>
</dbReference>
<name>A0A1I4ZY79_9FLAO</name>
<gene>
    <name evidence="2" type="ORF">SAMN04487989_1011183</name>
</gene>
<dbReference type="AlphaFoldDB" id="A0A1I4ZY79"/>
<evidence type="ECO:0000256" key="1">
    <source>
        <dbReference type="SAM" id="SignalP"/>
    </source>
</evidence>
<feature type="chain" id="PRO_5011499124" description="MetA-pathway of phenol degradation" evidence="1">
    <location>
        <begin position="23"/>
        <end position="267"/>
    </location>
</feature>
<dbReference type="OrthoDB" id="9809066at2"/>
<protein>
    <recommendedName>
        <fullName evidence="4">MetA-pathway of phenol degradation</fullName>
    </recommendedName>
</protein>
<proteinExistence type="predicted"/>
<keyword evidence="1" id="KW-0732">Signal</keyword>
<dbReference type="RefSeq" id="WP_092206672.1">
    <property type="nucleotide sequence ID" value="NZ_FOVN01000001.1"/>
</dbReference>
<evidence type="ECO:0000313" key="2">
    <source>
        <dbReference type="EMBL" id="SFN55168.1"/>
    </source>
</evidence>